<feature type="region of interest" description="Disordered" evidence="2">
    <location>
        <begin position="15"/>
        <end position="34"/>
    </location>
</feature>
<proteinExistence type="inferred from homology"/>
<dbReference type="InterPro" id="IPR026159">
    <property type="entry name" value="Malcavernin"/>
</dbReference>
<feature type="region of interest" description="Disordered" evidence="2">
    <location>
        <begin position="239"/>
        <end position="269"/>
    </location>
</feature>
<evidence type="ECO:0000256" key="2">
    <source>
        <dbReference type="SAM" id="MobiDB-lite"/>
    </source>
</evidence>
<comment type="caution">
    <text evidence="4">The sequence shown here is derived from an EMBL/GenBank/DDBJ whole genome shotgun (WGS) entry which is preliminary data.</text>
</comment>
<evidence type="ECO:0000313" key="6">
    <source>
        <dbReference type="Proteomes" id="UP000663829"/>
    </source>
</evidence>
<dbReference type="PANTHER" id="PTHR21642:SF6">
    <property type="entry name" value="CEREBRAL CAVERNOUS MALFORMATIONS 2 HARMONIN-HOMOLOGY DOMAIN-CONTAINING PROTEIN"/>
    <property type="match status" value="1"/>
</dbReference>
<dbReference type="Pfam" id="PF16545">
    <property type="entry name" value="CCM2_C"/>
    <property type="match status" value="1"/>
</dbReference>
<dbReference type="Gene3D" id="2.30.29.30">
    <property type="entry name" value="Pleckstrin-homology domain (PH domain)/Phosphotyrosine-binding domain (PTB)"/>
    <property type="match status" value="1"/>
</dbReference>
<dbReference type="Gene3D" id="1.20.1160.20">
    <property type="match status" value="1"/>
</dbReference>
<dbReference type="PANTHER" id="PTHR21642">
    <property type="entry name" value="CEREBRAL CAVERNOUS MALFORMATIONS PROTEIN 2 HOMOLOG"/>
    <property type="match status" value="1"/>
</dbReference>
<evidence type="ECO:0000313" key="5">
    <source>
        <dbReference type="EMBL" id="CAF4083855.1"/>
    </source>
</evidence>
<organism evidence="4 6">
    <name type="scientific">Didymodactylos carnosus</name>
    <dbReference type="NCBI Taxonomy" id="1234261"/>
    <lineage>
        <taxon>Eukaryota</taxon>
        <taxon>Metazoa</taxon>
        <taxon>Spiralia</taxon>
        <taxon>Gnathifera</taxon>
        <taxon>Rotifera</taxon>
        <taxon>Eurotatoria</taxon>
        <taxon>Bdelloidea</taxon>
        <taxon>Philodinida</taxon>
        <taxon>Philodinidae</taxon>
        <taxon>Didymodactylos</taxon>
    </lineage>
</organism>
<comment type="similarity">
    <text evidence="1">Belongs to the CCM2 family.</text>
</comment>
<dbReference type="EMBL" id="CAJOBC010029591">
    <property type="protein sequence ID" value="CAF4083855.1"/>
    <property type="molecule type" value="Genomic_DNA"/>
</dbReference>
<dbReference type="Proteomes" id="UP000663829">
    <property type="component" value="Unassembled WGS sequence"/>
</dbReference>
<dbReference type="Proteomes" id="UP000681722">
    <property type="component" value="Unassembled WGS sequence"/>
</dbReference>
<dbReference type="AlphaFoldDB" id="A0A815CAU9"/>
<dbReference type="OrthoDB" id="10032357at2759"/>
<name>A0A815CAU9_9BILA</name>
<evidence type="ECO:0000256" key="1">
    <source>
        <dbReference type="ARBA" id="ARBA00010822"/>
    </source>
</evidence>
<sequence length="379" mass="43700">MFTFTSVSSPFLNHLSRTPSRHSRIHRPPSPWSNNLADNGKATFFVQYAGTIELSQADDKDLSYKKKLLMLIYRHQLENNLSTNLTERSTVQLHITTEIMTFMDSDQNTILSLAPQNTIMCYYVEYRLNHIMAMKFIRTTEKIELAVFLMFDRRDADDLCSSMDYCFRSIYIANEYSSNIANKLSLLKLPLSATQSNTATSISSIKNNNTQNVPNKETTIWHSDPNLSVETSTIVTTESSTSSEINIPAHRHHRRDRNSKKSTKSAESSTKGIKSYLHIIRNYLVHLQKELNQEELTKFGDLLSRWQAEKITFRSFVEQTSNLYGESRLYLLNEMEHFAPVEEQIWFEEFLKDLNVNTTTSSTETLLLEEQSGNSNTQI</sequence>
<keyword evidence="6" id="KW-1185">Reference proteome</keyword>
<dbReference type="EMBL" id="CAJNOQ010011770">
    <property type="protein sequence ID" value="CAF1284762.1"/>
    <property type="molecule type" value="Genomic_DNA"/>
</dbReference>
<protein>
    <recommendedName>
        <fullName evidence="3">Cerebral cavernous malformations 2 harmonin-homology domain-containing protein</fullName>
    </recommendedName>
</protein>
<feature type="compositionally biased region" description="Basic residues" evidence="2">
    <location>
        <begin position="249"/>
        <end position="263"/>
    </location>
</feature>
<evidence type="ECO:0000313" key="4">
    <source>
        <dbReference type="EMBL" id="CAF1284762.1"/>
    </source>
</evidence>
<dbReference type="InterPro" id="IPR032375">
    <property type="entry name" value="CCM2_C"/>
</dbReference>
<feature type="domain" description="Cerebral cavernous malformations 2 harmonin-homology" evidence="3">
    <location>
        <begin position="275"/>
        <end position="358"/>
    </location>
</feature>
<dbReference type="InterPro" id="IPR011993">
    <property type="entry name" value="PH-like_dom_sf"/>
</dbReference>
<evidence type="ECO:0000259" key="3">
    <source>
        <dbReference type="Pfam" id="PF16545"/>
    </source>
</evidence>
<gene>
    <name evidence="4" type="ORF">GPM918_LOCUS27733</name>
    <name evidence="5" type="ORF">SRO942_LOCUS28113</name>
</gene>
<reference evidence="4" key="1">
    <citation type="submission" date="2021-02" db="EMBL/GenBank/DDBJ databases">
        <authorList>
            <person name="Nowell W R."/>
        </authorList>
    </citation>
    <scope>NUCLEOTIDE SEQUENCE</scope>
</reference>
<accession>A0A815CAU9</accession>